<dbReference type="Proteomes" id="UP001219518">
    <property type="component" value="Unassembled WGS sequence"/>
</dbReference>
<protein>
    <submittedName>
        <fullName evidence="1">Uncharacterized protein</fullName>
    </submittedName>
</protein>
<comment type="caution">
    <text evidence="1">The sequence shown here is derived from an EMBL/GenBank/DDBJ whole genome shotgun (WGS) entry which is preliminary data.</text>
</comment>
<gene>
    <name evidence="1" type="ORF">KUF71_003413</name>
</gene>
<sequence>MEKLIQDVQHLASEITDGEKKFRKAPSVVTALEIVSTTSSKCSWEACHILVMEHMEKCLYKLMGIFLPIRAQPCLDNWKKLFPYFGVLHAVKLLSPSQEVCVDAKKHPTVVQVCLPGNVLETAIGIQKHFRPSITCILFRNCFHLKPFIFTFDVSCEYQWKSPKTTSVNLHQDTPGCCHACCHTLHIFIWATQFSKEKCIEGVDMFPPLHYHTQIEVDDLLKMCDERACHKLTSSFSHFPSHTRRSVSAVKEILNLVTTTWWGLWFRSCCKNDMTLFRCYSDITKFDTSVGVDFGGEVGGSGKTNLDIVV</sequence>
<dbReference type="EMBL" id="JAHWGI010000071">
    <property type="protein sequence ID" value="KAK3908771.1"/>
    <property type="molecule type" value="Genomic_DNA"/>
</dbReference>
<dbReference type="AlphaFoldDB" id="A0AAE1GSZ3"/>
<reference evidence="1" key="2">
    <citation type="journal article" date="2023" name="BMC Genomics">
        <title>Pest status, molecular evolution, and epigenetic factors derived from the genome assembly of Frankliniella fusca, a thysanopteran phytovirus vector.</title>
        <authorList>
            <person name="Catto M.A."/>
            <person name="Labadie P.E."/>
            <person name="Jacobson A.L."/>
            <person name="Kennedy G.G."/>
            <person name="Srinivasan R."/>
            <person name="Hunt B.G."/>
        </authorList>
    </citation>
    <scope>NUCLEOTIDE SEQUENCE</scope>
    <source>
        <strain evidence="1">PL_HMW_Pooled</strain>
    </source>
</reference>
<reference evidence="1" key="1">
    <citation type="submission" date="2021-07" db="EMBL/GenBank/DDBJ databases">
        <authorList>
            <person name="Catto M.A."/>
            <person name="Jacobson A."/>
            <person name="Kennedy G."/>
            <person name="Labadie P."/>
            <person name="Hunt B.G."/>
            <person name="Srinivasan R."/>
        </authorList>
    </citation>
    <scope>NUCLEOTIDE SEQUENCE</scope>
    <source>
        <strain evidence="1">PL_HMW_Pooled</strain>
        <tissue evidence="1">Head</tissue>
    </source>
</reference>
<proteinExistence type="predicted"/>
<evidence type="ECO:0000313" key="1">
    <source>
        <dbReference type="EMBL" id="KAK3908771.1"/>
    </source>
</evidence>
<name>A0AAE1GSZ3_9NEOP</name>
<accession>A0AAE1GSZ3</accession>
<keyword evidence="2" id="KW-1185">Reference proteome</keyword>
<organism evidence="1 2">
    <name type="scientific">Frankliniella fusca</name>
    <dbReference type="NCBI Taxonomy" id="407009"/>
    <lineage>
        <taxon>Eukaryota</taxon>
        <taxon>Metazoa</taxon>
        <taxon>Ecdysozoa</taxon>
        <taxon>Arthropoda</taxon>
        <taxon>Hexapoda</taxon>
        <taxon>Insecta</taxon>
        <taxon>Pterygota</taxon>
        <taxon>Neoptera</taxon>
        <taxon>Paraneoptera</taxon>
        <taxon>Thysanoptera</taxon>
        <taxon>Terebrantia</taxon>
        <taxon>Thripoidea</taxon>
        <taxon>Thripidae</taxon>
        <taxon>Frankliniella</taxon>
    </lineage>
</organism>
<evidence type="ECO:0000313" key="2">
    <source>
        <dbReference type="Proteomes" id="UP001219518"/>
    </source>
</evidence>